<sequence length="51" mass="5496">MTTPPTAGAWKPGQWLTADAQPASAEVTRARLRMPELTIADIEQAEADSLM</sequence>
<name>A0ABQ3PNC0_9ACTN</name>
<organism evidence="2 3">
    <name type="scientific">Streptomyces hydrogenans</name>
    <dbReference type="NCBI Taxonomy" id="1873719"/>
    <lineage>
        <taxon>Bacteria</taxon>
        <taxon>Bacillati</taxon>
        <taxon>Actinomycetota</taxon>
        <taxon>Actinomycetes</taxon>
        <taxon>Kitasatosporales</taxon>
        <taxon>Streptomycetaceae</taxon>
        <taxon>Streptomyces</taxon>
    </lineage>
</organism>
<evidence type="ECO:0000256" key="1">
    <source>
        <dbReference type="SAM" id="MobiDB-lite"/>
    </source>
</evidence>
<evidence type="ECO:0000313" key="3">
    <source>
        <dbReference type="Proteomes" id="UP001052739"/>
    </source>
</evidence>
<protein>
    <submittedName>
        <fullName evidence="2">Uncharacterized protein</fullName>
    </submittedName>
</protein>
<dbReference type="Proteomes" id="UP001052739">
    <property type="component" value="Unassembled WGS sequence"/>
</dbReference>
<dbReference type="EMBL" id="BNDW01000102">
    <property type="protein sequence ID" value="GHI26492.1"/>
    <property type="molecule type" value="Genomic_DNA"/>
</dbReference>
<accession>A0ABQ3PNC0</accession>
<keyword evidence="3" id="KW-1185">Reference proteome</keyword>
<gene>
    <name evidence="2" type="ORF">Shyd_78630</name>
</gene>
<reference evidence="2" key="1">
    <citation type="submission" date="2024-05" db="EMBL/GenBank/DDBJ databases">
        <title>Whole genome shotgun sequence of Streptomyces hydrogenans NBRC 13475.</title>
        <authorList>
            <person name="Komaki H."/>
            <person name="Tamura T."/>
        </authorList>
    </citation>
    <scope>NUCLEOTIDE SEQUENCE</scope>
    <source>
        <strain evidence="2">NBRC 13475</strain>
    </source>
</reference>
<feature type="region of interest" description="Disordered" evidence="1">
    <location>
        <begin position="1"/>
        <end position="22"/>
    </location>
</feature>
<evidence type="ECO:0000313" key="2">
    <source>
        <dbReference type="EMBL" id="GHI26492.1"/>
    </source>
</evidence>
<comment type="caution">
    <text evidence="2">The sequence shown here is derived from an EMBL/GenBank/DDBJ whole genome shotgun (WGS) entry which is preliminary data.</text>
</comment>
<proteinExistence type="predicted"/>